<feature type="domain" description="Glycine zipper" evidence="1">
    <location>
        <begin position="137"/>
        <end position="186"/>
    </location>
</feature>
<gene>
    <name evidence="2" type="ORF">GRI32_07630</name>
</gene>
<name>A0A844ZSP3_9SPHN</name>
<protein>
    <submittedName>
        <fullName evidence="2">Glycine zipper 2TM domain-containing protein</fullName>
    </submittedName>
</protein>
<reference evidence="2 3" key="1">
    <citation type="submission" date="2019-12" db="EMBL/GenBank/DDBJ databases">
        <title>Genomic-based taxomic classification of the family Erythrobacteraceae.</title>
        <authorList>
            <person name="Xu L."/>
        </authorList>
    </citation>
    <scope>NUCLEOTIDE SEQUENCE [LARGE SCALE GENOMIC DNA]</scope>
    <source>
        <strain evidence="2 3">JCM 16339</strain>
    </source>
</reference>
<dbReference type="AlphaFoldDB" id="A0A844ZSP3"/>
<keyword evidence="3" id="KW-1185">Reference proteome</keyword>
<evidence type="ECO:0000259" key="1">
    <source>
        <dbReference type="Pfam" id="PF13488"/>
    </source>
</evidence>
<comment type="caution">
    <text evidence="2">The sequence shown here is derived from an EMBL/GenBank/DDBJ whole genome shotgun (WGS) entry which is preliminary data.</text>
</comment>
<dbReference type="EMBL" id="WTYY01000003">
    <property type="protein sequence ID" value="MXO88609.1"/>
    <property type="molecule type" value="Genomic_DNA"/>
</dbReference>
<dbReference type="Proteomes" id="UP000435243">
    <property type="component" value="Unassembled WGS sequence"/>
</dbReference>
<organism evidence="2 3">
    <name type="scientific">Alteraurantiacibacter aestuarii</name>
    <dbReference type="NCBI Taxonomy" id="650004"/>
    <lineage>
        <taxon>Bacteria</taxon>
        <taxon>Pseudomonadati</taxon>
        <taxon>Pseudomonadota</taxon>
        <taxon>Alphaproteobacteria</taxon>
        <taxon>Sphingomonadales</taxon>
        <taxon>Erythrobacteraceae</taxon>
        <taxon>Alteraurantiacibacter</taxon>
    </lineage>
</organism>
<sequence length="289" mass="32342">MAQESPLDDRYIEIAQAGTYDGEWEGNWQDQDSYTGEWEGTYADEDGYVIETQYEGTWNGEEQDERPVYQDGRHRMGRPRMDGHHMDGHHMGGRRPGPRFAYSLAEREEWLAQCRALRNDGYDRRPVYYEEERENNGGLLGGLLGAVVGGIAGNRIADGERLAGTLIGAGLGGIAGAVIGSAIGEDKDDHRIVYADDFEDEKPLIDYCEAYLINYERGYGPAQTARIAYAPVMMMPVASGMQNFGRGGRPMIHREIVIEEPREETAAPAPRRVIRRAVEAQPSKLQEIK</sequence>
<dbReference type="InterPro" id="IPR039567">
    <property type="entry name" value="Gly-zipper"/>
</dbReference>
<proteinExistence type="predicted"/>
<accession>A0A844ZSP3</accession>
<dbReference type="Pfam" id="PF13488">
    <property type="entry name" value="Gly-zipper_Omp"/>
    <property type="match status" value="1"/>
</dbReference>
<evidence type="ECO:0000313" key="3">
    <source>
        <dbReference type="Proteomes" id="UP000435243"/>
    </source>
</evidence>
<evidence type="ECO:0000313" key="2">
    <source>
        <dbReference type="EMBL" id="MXO88609.1"/>
    </source>
</evidence>
<dbReference type="OrthoDB" id="7410331at2"/>